<comment type="caution">
    <text evidence="1">The sequence shown here is derived from an EMBL/GenBank/DDBJ whole genome shotgun (WGS) entry which is preliminary data.</text>
</comment>
<name>A0ABV6DNX6_9BACL</name>
<dbReference type="InterPro" id="IPR009384">
    <property type="entry name" value="SwrD-like"/>
</dbReference>
<dbReference type="RefSeq" id="WP_377471705.1">
    <property type="nucleotide sequence ID" value="NZ_JBHLWN010000071.1"/>
</dbReference>
<keyword evidence="1" id="KW-0966">Cell projection</keyword>
<accession>A0ABV6DNX6</accession>
<organism evidence="1 2">
    <name type="scientific">Paenibacillus chartarius</name>
    <dbReference type="NCBI Taxonomy" id="747481"/>
    <lineage>
        <taxon>Bacteria</taxon>
        <taxon>Bacillati</taxon>
        <taxon>Bacillota</taxon>
        <taxon>Bacilli</taxon>
        <taxon>Bacillales</taxon>
        <taxon>Paenibacillaceae</taxon>
        <taxon>Paenibacillus</taxon>
    </lineage>
</organism>
<evidence type="ECO:0000313" key="1">
    <source>
        <dbReference type="EMBL" id="MFC0214344.1"/>
    </source>
</evidence>
<reference evidence="1 2" key="1">
    <citation type="submission" date="2024-09" db="EMBL/GenBank/DDBJ databases">
        <authorList>
            <person name="Sun Q."/>
            <person name="Mori K."/>
        </authorList>
    </citation>
    <scope>NUCLEOTIDE SEQUENCE [LARGE SCALE GENOMIC DNA]</scope>
    <source>
        <strain evidence="1 2">CCM 7759</strain>
    </source>
</reference>
<proteinExistence type="predicted"/>
<dbReference type="Proteomes" id="UP001589776">
    <property type="component" value="Unassembled WGS sequence"/>
</dbReference>
<dbReference type="PANTHER" id="PTHR39185:SF1">
    <property type="entry name" value="SWARMING MOTILITY PROTEIN SWRD"/>
    <property type="match status" value="1"/>
</dbReference>
<evidence type="ECO:0000313" key="2">
    <source>
        <dbReference type="Proteomes" id="UP001589776"/>
    </source>
</evidence>
<keyword evidence="1" id="KW-0282">Flagellum</keyword>
<gene>
    <name evidence="1" type="ORF">ACFFK0_18085</name>
</gene>
<protein>
    <submittedName>
        <fullName evidence="1">Flagellar FlbD family protein</fullName>
    </submittedName>
</protein>
<sequence length="73" mass="7727">MITVTRLNGKPITVNALLIESIEETPDTMITLTTGKKITVLEKAETVVTLVLSFLQTIGAVNATLKSNGPEGS</sequence>
<dbReference type="EMBL" id="JBHLWN010000071">
    <property type="protein sequence ID" value="MFC0214344.1"/>
    <property type="molecule type" value="Genomic_DNA"/>
</dbReference>
<dbReference type="Pfam" id="PF06289">
    <property type="entry name" value="FlbD"/>
    <property type="match status" value="1"/>
</dbReference>
<keyword evidence="2" id="KW-1185">Reference proteome</keyword>
<keyword evidence="1" id="KW-0969">Cilium</keyword>
<dbReference type="PANTHER" id="PTHR39185">
    <property type="entry name" value="SWARMING MOTILITY PROTEIN SWRD"/>
    <property type="match status" value="1"/>
</dbReference>